<organism evidence="2 3">
    <name type="scientific">Stereocaulon virgatum</name>
    <dbReference type="NCBI Taxonomy" id="373712"/>
    <lineage>
        <taxon>Eukaryota</taxon>
        <taxon>Fungi</taxon>
        <taxon>Dikarya</taxon>
        <taxon>Ascomycota</taxon>
        <taxon>Pezizomycotina</taxon>
        <taxon>Lecanoromycetes</taxon>
        <taxon>OSLEUM clade</taxon>
        <taxon>Lecanoromycetidae</taxon>
        <taxon>Lecanorales</taxon>
        <taxon>Lecanorineae</taxon>
        <taxon>Stereocaulaceae</taxon>
        <taxon>Stereocaulon</taxon>
    </lineage>
</organism>
<reference evidence="2 3" key="1">
    <citation type="submission" date="2024-09" db="EMBL/GenBank/DDBJ databases">
        <title>Rethinking Asexuality: The Enigmatic Case of Functional Sexual Genes in Lepraria (Stereocaulaceae).</title>
        <authorList>
            <person name="Doellman M."/>
            <person name="Sun Y."/>
            <person name="Barcenas-Pena A."/>
            <person name="Lumbsch H.T."/>
            <person name="Grewe F."/>
        </authorList>
    </citation>
    <scope>NUCLEOTIDE SEQUENCE [LARGE SCALE GENOMIC DNA]</scope>
    <source>
        <strain evidence="2 3">Mercado 3170</strain>
    </source>
</reference>
<name>A0ABR4A2G7_9LECA</name>
<dbReference type="Proteomes" id="UP001590950">
    <property type="component" value="Unassembled WGS sequence"/>
</dbReference>
<feature type="compositionally biased region" description="Polar residues" evidence="1">
    <location>
        <begin position="484"/>
        <end position="505"/>
    </location>
</feature>
<feature type="compositionally biased region" description="Low complexity" evidence="1">
    <location>
        <begin position="436"/>
        <end position="451"/>
    </location>
</feature>
<evidence type="ECO:0000313" key="3">
    <source>
        <dbReference type="Proteomes" id="UP001590950"/>
    </source>
</evidence>
<comment type="caution">
    <text evidence="2">The sequence shown here is derived from an EMBL/GenBank/DDBJ whole genome shotgun (WGS) entry which is preliminary data.</text>
</comment>
<keyword evidence="3" id="KW-1185">Reference proteome</keyword>
<proteinExistence type="predicted"/>
<accession>A0ABR4A2G7</accession>
<evidence type="ECO:0000256" key="1">
    <source>
        <dbReference type="SAM" id="MobiDB-lite"/>
    </source>
</evidence>
<protein>
    <submittedName>
        <fullName evidence="2">Uncharacterized protein</fullName>
    </submittedName>
</protein>
<evidence type="ECO:0000313" key="2">
    <source>
        <dbReference type="EMBL" id="KAL2040070.1"/>
    </source>
</evidence>
<sequence length="658" mass="72835">MGRQAYMTRLALGRSPYEALSRRQYPEDDEELPDANPADPGSAADTASPCGSMLGPLAYQQQYDSSGYPENVESRALSRQSRRAQNDVLVTVGVCVGVNADGQPIQSQLEDLRNHVLDKSQIDAVVRENDIGLLVSSADNTLVLASLYAVGFRRRLQTFRFYSGVPLTHIVRTEWDQFGLLRLFFAGRPASLTYTAMLTAQSFAMEELHERFLGSRLALYRSPNQRRILSRLLNMVGNMLHWTFIFVLFPLEIFGTLQELHLVPAWPMYPHPRAFLPFSPSSPFQRPDIAEFLTFDSRSRLLVSLFVSPLVMKTVAWQIRPKLMQRVYAYIRAALPKPQYPDKYSVQGAADGDLDENHIPGLKSLFNNHGDPQESGSLLEELARDLQSVGRSWQRFYDRWMLHKPSESSRTPGPSSVPAGNPRQADSNPPNVDPVPSISARPAHSPASSPSTEFDAQIAPPSTSYDQFSASASRPSTPRPPIEITTSTASSGTQHMNIQIPTRNPTGEPLYDTNFSDSPPATDYGTSRVVILQPYHRLTALTAYSADALASHLSTHITDVLMMPVEALFVRSIALAFLSSPAAGAGVQAAASKLRGEIYPLGQWFGVGLRGGWRGVGDYVGKMVLLTGLEVGVSMVVWQACTAFSWWCGVRRFRWGRL</sequence>
<feature type="region of interest" description="Disordered" evidence="1">
    <location>
        <begin position="17"/>
        <end position="51"/>
    </location>
</feature>
<feature type="region of interest" description="Disordered" evidence="1">
    <location>
        <begin position="404"/>
        <end position="519"/>
    </location>
</feature>
<dbReference type="EMBL" id="JBEFKJ010000022">
    <property type="protein sequence ID" value="KAL2040070.1"/>
    <property type="molecule type" value="Genomic_DNA"/>
</dbReference>
<gene>
    <name evidence="2" type="ORF">N7G274_006973</name>
</gene>